<feature type="region of interest" description="Disordered" evidence="1">
    <location>
        <begin position="129"/>
        <end position="152"/>
    </location>
</feature>
<evidence type="ECO:0000313" key="3">
    <source>
        <dbReference type="Proteomes" id="UP001418222"/>
    </source>
</evidence>
<evidence type="ECO:0000256" key="1">
    <source>
        <dbReference type="SAM" id="MobiDB-lite"/>
    </source>
</evidence>
<protein>
    <submittedName>
        <fullName evidence="2">Receptor-like protein kinase</fullName>
    </submittedName>
</protein>
<keyword evidence="3" id="KW-1185">Reference proteome</keyword>
<evidence type="ECO:0000313" key="2">
    <source>
        <dbReference type="EMBL" id="KAK8931362.1"/>
    </source>
</evidence>
<proteinExistence type="predicted"/>
<feature type="compositionally biased region" description="Basic residues" evidence="1">
    <location>
        <begin position="139"/>
        <end position="152"/>
    </location>
</feature>
<organism evidence="2 3">
    <name type="scientific">Platanthera zijinensis</name>
    <dbReference type="NCBI Taxonomy" id="2320716"/>
    <lineage>
        <taxon>Eukaryota</taxon>
        <taxon>Viridiplantae</taxon>
        <taxon>Streptophyta</taxon>
        <taxon>Embryophyta</taxon>
        <taxon>Tracheophyta</taxon>
        <taxon>Spermatophyta</taxon>
        <taxon>Magnoliopsida</taxon>
        <taxon>Liliopsida</taxon>
        <taxon>Asparagales</taxon>
        <taxon>Orchidaceae</taxon>
        <taxon>Orchidoideae</taxon>
        <taxon>Orchideae</taxon>
        <taxon>Orchidinae</taxon>
        <taxon>Platanthera</taxon>
    </lineage>
</organism>
<dbReference type="Gene3D" id="1.10.510.10">
    <property type="entry name" value="Transferase(Phosphotransferase) domain 1"/>
    <property type="match status" value="1"/>
</dbReference>
<dbReference type="SUPFAM" id="SSF56112">
    <property type="entry name" value="Protein kinase-like (PK-like)"/>
    <property type="match status" value="1"/>
</dbReference>
<dbReference type="InterPro" id="IPR011009">
    <property type="entry name" value="Kinase-like_dom_sf"/>
</dbReference>
<dbReference type="Proteomes" id="UP001418222">
    <property type="component" value="Unassembled WGS sequence"/>
</dbReference>
<dbReference type="AlphaFoldDB" id="A0AAP0B8C2"/>
<comment type="caution">
    <text evidence="2">The sequence shown here is derived from an EMBL/GenBank/DDBJ whole genome shotgun (WGS) entry which is preliminary data.</text>
</comment>
<reference evidence="2 3" key="1">
    <citation type="journal article" date="2022" name="Nat. Plants">
        <title>Genomes of leafy and leafless Platanthera orchids illuminate the evolution of mycoheterotrophy.</title>
        <authorList>
            <person name="Li M.H."/>
            <person name="Liu K.W."/>
            <person name="Li Z."/>
            <person name="Lu H.C."/>
            <person name="Ye Q.L."/>
            <person name="Zhang D."/>
            <person name="Wang J.Y."/>
            <person name="Li Y.F."/>
            <person name="Zhong Z.M."/>
            <person name="Liu X."/>
            <person name="Yu X."/>
            <person name="Liu D.K."/>
            <person name="Tu X.D."/>
            <person name="Liu B."/>
            <person name="Hao Y."/>
            <person name="Liao X.Y."/>
            <person name="Jiang Y.T."/>
            <person name="Sun W.H."/>
            <person name="Chen J."/>
            <person name="Chen Y.Q."/>
            <person name="Ai Y."/>
            <person name="Zhai J.W."/>
            <person name="Wu S.S."/>
            <person name="Zhou Z."/>
            <person name="Hsiao Y.Y."/>
            <person name="Wu W.L."/>
            <person name="Chen Y.Y."/>
            <person name="Lin Y.F."/>
            <person name="Hsu J.L."/>
            <person name="Li C.Y."/>
            <person name="Wang Z.W."/>
            <person name="Zhao X."/>
            <person name="Zhong W.Y."/>
            <person name="Ma X.K."/>
            <person name="Ma L."/>
            <person name="Huang J."/>
            <person name="Chen G.Z."/>
            <person name="Huang M.Z."/>
            <person name="Huang L."/>
            <person name="Peng D.H."/>
            <person name="Luo Y.B."/>
            <person name="Zou S.Q."/>
            <person name="Chen S.P."/>
            <person name="Lan S."/>
            <person name="Tsai W.C."/>
            <person name="Van de Peer Y."/>
            <person name="Liu Z.J."/>
        </authorList>
    </citation>
    <scope>NUCLEOTIDE SEQUENCE [LARGE SCALE GENOMIC DNA]</scope>
    <source>
        <strain evidence="2">Lor287</strain>
    </source>
</reference>
<name>A0AAP0B8C2_9ASPA</name>
<dbReference type="EMBL" id="JBBWWQ010000014">
    <property type="protein sequence ID" value="KAK8931362.1"/>
    <property type="molecule type" value="Genomic_DNA"/>
</dbReference>
<keyword evidence="2" id="KW-0418">Kinase</keyword>
<keyword evidence="2" id="KW-0675">Receptor</keyword>
<feature type="compositionally biased region" description="Basic and acidic residues" evidence="1">
    <location>
        <begin position="129"/>
        <end position="138"/>
    </location>
</feature>
<gene>
    <name evidence="2" type="ORF">KSP39_PZI016470</name>
</gene>
<dbReference type="GO" id="GO:0016301">
    <property type="term" value="F:kinase activity"/>
    <property type="evidence" value="ECO:0007669"/>
    <property type="project" value="UniProtKB-KW"/>
</dbReference>
<keyword evidence="2" id="KW-0808">Transferase</keyword>
<dbReference type="PANTHER" id="PTHR45621">
    <property type="entry name" value="OS01G0588500 PROTEIN-RELATED"/>
    <property type="match status" value="1"/>
</dbReference>
<dbReference type="InterPro" id="IPR050823">
    <property type="entry name" value="Plant_Ser_Thr_Prot_Kinase"/>
</dbReference>
<accession>A0AAP0B8C2</accession>
<sequence>MGTHGYAAPEYIMTVVLLELLSGRRSVDKSRLGREQNLVEWAKPYLCNPHRLDRIVDPSLEGNYSTKGVQKTAVLACQCLSHNPKARPDMKTVVETLEASLELIDIHASPFVYIAVDENKTEIVKESIERKEKRERKEKGKRHLSSHRHKIKFSPSVVHSDTSLYKFYKNNVQRKLTPPEK</sequence>